<dbReference type="PANTHER" id="PTHR45749:SF33">
    <property type="entry name" value="ZINC FINGER MYM-TYPE PROTEIN 1"/>
    <property type="match status" value="1"/>
</dbReference>
<feature type="domain" description="HAT C-terminal dimerisation" evidence="1">
    <location>
        <begin position="721"/>
        <end position="784"/>
    </location>
</feature>
<dbReference type="InterPro" id="IPR012337">
    <property type="entry name" value="RNaseH-like_sf"/>
</dbReference>
<dbReference type="GeneID" id="136080346"/>
<dbReference type="SUPFAM" id="SSF53098">
    <property type="entry name" value="Ribonuclease H-like"/>
    <property type="match status" value="1"/>
</dbReference>
<dbReference type="Proteomes" id="UP001652625">
    <property type="component" value="Chromosome 05"/>
</dbReference>
<gene>
    <name evidence="4" type="primary">LOC136080346</name>
</gene>
<organism evidence="3 4">
    <name type="scientific">Hydra vulgaris</name>
    <name type="common">Hydra</name>
    <name type="synonym">Hydra attenuata</name>
    <dbReference type="NCBI Taxonomy" id="6087"/>
    <lineage>
        <taxon>Eukaryota</taxon>
        <taxon>Metazoa</taxon>
        <taxon>Cnidaria</taxon>
        <taxon>Hydrozoa</taxon>
        <taxon>Hydroidolina</taxon>
        <taxon>Anthoathecata</taxon>
        <taxon>Aplanulata</taxon>
        <taxon>Hydridae</taxon>
        <taxon>Hydra</taxon>
    </lineage>
</organism>
<name>A0ABM4BV44_HYDVU</name>
<evidence type="ECO:0000313" key="4">
    <source>
        <dbReference type="RefSeq" id="XP_065653035.1"/>
    </source>
</evidence>
<reference evidence="4" key="1">
    <citation type="submission" date="2025-08" db="UniProtKB">
        <authorList>
            <consortium name="RefSeq"/>
        </authorList>
    </citation>
    <scope>IDENTIFICATION</scope>
</reference>
<dbReference type="InterPro" id="IPR025398">
    <property type="entry name" value="DUF4371"/>
</dbReference>
<dbReference type="Pfam" id="PF05699">
    <property type="entry name" value="Dimer_Tnp_hAT"/>
    <property type="match status" value="1"/>
</dbReference>
<dbReference type="Pfam" id="PF14291">
    <property type="entry name" value="DUF4371"/>
    <property type="match status" value="1"/>
</dbReference>
<dbReference type="InterPro" id="IPR008906">
    <property type="entry name" value="HATC_C_dom"/>
</dbReference>
<evidence type="ECO:0000313" key="3">
    <source>
        <dbReference type="Proteomes" id="UP001652625"/>
    </source>
</evidence>
<evidence type="ECO:0000259" key="2">
    <source>
        <dbReference type="Pfam" id="PF14291"/>
    </source>
</evidence>
<feature type="domain" description="DUF4371" evidence="2">
    <location>
        <begin position="253"/>
        <end position="429"/>
    </location>
</feature>
<dbReference type="PANTHER" id="PTHR45749">
    <property type="match status" value="1"/>
</dbReference>
<sequence length="830" mass="94483">MSGSDGLPLLIKIAHLDRDLEVLISNDLKCNAQVLAAATLLELVCFQCGIGLGLKLKSRSVDGHVGYYHDGAELCELHDGAELCELLAKLSKSEKTIKLSYYNNDDCVEDIVDLYSLGSVENETDDSFNDELKPEENKGVENDPALWPLIFEQKEKEEIIKIGPSTLSDDFPRDASNNRAFPKVQREYLIWSPSSNSLFCFFVSCSLFGCENSGSNGDRSLLLRWNGGIRNDWRKLSDRIKSHHSNPNFYDIHLTNVEIIVFGQYSSMEKNEKGNFLSCLELVSRHNKTLKNHLETVACHQNKGTRMQAHYFFWQSQNEFISECATLVQEAVVKEVKDAVYFTIITNGTPDVSHTEQITFILRFVRFNSGKMIWEVKERFLCVEDMEKKKGADIAYLICNVLAKVNLDLQKLRGQGYDNCSNVAGIYNGAQAHILEKNPFALYIPCGAHSLNLAGVHAAESCAKIKTFFGNIQAHYVFFSCHTARGKILLEKTALSLHKLSDTRWSAHIAPVKPLVKKPREIIAALDRTVNQLDLTADMLNQAKLFGKYFKSFESVFLLTIWYKTLQNIDCVSRCLQSESITIEEEVILIQQLLDDLGRIRSSWNCILTEAKLVAGNLGFDIEFKVKRTRRVKKFHEEPSNTAHYLDNTEKNFEVSSQFSFICLQSEDPSSQNDKPRQLSKFYSNDVKEDDLVEEFFHFDRLKASSLFNRGNSLNLLNQIYSKGLQPIFPSICILLRIFHTIPISVAEGERSFSKLKIIKNHFRATMGQERLSNLMMLSIENDLAKSLSYDETNSQDEGRYYIGLTEKTFKDRLYKHNNSFRYESGSSSN</sequence>
<keyword evidence="3" id="KW-1185">Reference proteome</keyword>
<dbReference type="RefSeq" id="XP_065653035.1">
    <property type="nucleotide sequence ID" value="XM_065796963.1"/>
</dbReference>
<accession>A0ABM4BV44</accession>
<evidence type="ECO:0000259" key="1">
    <source>
        <dbReference type="Pfam" id="PF05699"/>
    </source>
</evidence>
<proteinExistence type="predicted"/>
<protein>
    <submittedName>
        <fullName evidence="4">Zinc finger MYM-type protein 1-like</fullName>
    </submittedName>
</protein>